<proteinExistence type="predicted"/>
<reference evidence="1" key="1">
    <citation type="journal article" date="2014" name="Front. Microbiol.">
        <title>High frequency of phylogenetically diverse reductive dehalogenase-homologous genes in deep subseafloor sedimentary metagenomes.</title>
        <authorList>
            <person name="Kawai M."/>
            <person name="Futagami T."/>
            <person name="Toyoda A."/>
            <person name="Takaki Y."/>
            <person name="Nishi S."/>
            <person name="Hori S."/>
            <person name="Arai W."/>
            <person name="Tsubouchi T."/>
            <person name="Morono Y."/>
            <person name="Uchiyama I."/>
            <person name="Ito T."/>
            <person name="Fujiyama A."/>
            <person name="Inagaki F."/>
            <person name="Takami H."/>
        </authorList>
    </citation>
    <scope>NUCLEOTIDE SEQUENCE</scope>
    <source>
        <strain evidence="1">Expedition CK06-06</strain>
    </source>
</reference>
<feature type="non-terminal residue" evidence="1">
    <location>
        <position position="103"/>
    </location>
</feature>
<dbReference type="AlphaFoldDB" id="X1N2G9"/>
<accession>X1N2G9</accession>
<comment type="caution">
    <text evidence="1">The sequence shown here is derived from an EMBL/GenBank/DDBJ whole genome shotgun (WGS) entry which is preliminary data.</text>
</comment>
<sequence>MDKIKEYKEYLFKLLNEAVEESNKIFPHFGKGNIEKKEDEHNIFLTYILGKCDGRPKQNYIFISIRGVFYDKEVEVFYDFNIADNTRPFLWGAFKKFNSDYSH</sequence>
<evidence type="ECO:0000313" key="1">
    <source>
        <dbReference type="EMBL" id="GAI21040.1"/>
    </source>
</evidence>
<gene>
    <name evidence="1" type="ORF">S06H3_25375</name>
</gene>
<organism evidence="1">
    <name type="scientific">marine sediment metagenome</name>
    <dbReference type="NCBI Taxonomy" id="412755"/>
    <lineage>
        <taxon>unclassified sequences</taxon>
        <taxon>metagenomes</taxon>
        <taxon>ecological metagenomes</taxon>
    </lineage>
</organism>
<protein>
    <submittedName>
        <fullName evidence="1">Uncharacterized protein</fullName>
    </submittedName>
</protein>
<dbReference type="EMBL" id="BARV01014605">
    <property type="protein sequence ID" value="GAI21040.1"/>
    <property type="molecule type" value="Genomic_DNA"/>
</dbReference>
<name>X1N2G9_9ZZZZ</name>